<feature type="domain" description="Flagellar hook-length control protein-like C-terminal" evidence="3">
    <location>
        <begin position="391"/>
        <end position="469"/>
    </location>
</feature>
<keyword evidence="1" id="KW-0175">Coiled coil</keyword>
<dbReference type="CDD" id="cd17470">
    <property type="entry name" value="T3SS_Flik_C"/>
    <property type="match status" value="1"/>
</dbReference>
<evidence type="ECO:0000313" key="5">
    <source>
        <dbReference type="Proteomes" id="UP001179280"/>
    </source>
</evidence>
<accession>A0ABS2SQ57</accession>
<comment type="caution">
    <text evidence="4">The sequence shown here is derived from an EMBL/GenBank/DDBJ whole genome shotgun (WGS) entry which is preliminary data.</text>
</comment>
<protein>
    <submittedName>
        <fullName evidence="4">Flagellar hook-length control protein FliK</fullName>
    </submittedName>
</protein>
<feature type="compositionally biased region" description="Polar residues" evidence="2">
    <location>
        <begin position="307"/>
        <end position="318"/>
    </location>
</feature>
<evidence type="ECO:0000256" key="1">
    <source>
        <dbReference type="SAM" id="Coils"/>
    </source>
</evidence>
<dbReference type="EMBL" id="JAFBCV010000002">
    <property type="protein sequence ID" value="MBM7837653.1"/>
    <property type="molecule type" value="Genomic_DNA"/>
</dbReference>
<keyword evidence="5" id="KW-1185">Reference proteome</keyword>
<dbReference type="InterPro" id="IPR021136">
    <property type="entry name" value="Flagellar_hook_control-like_C"/>
</dbReference>
<organism evidence="4 5">
    <name type="scientific">Shouchella xiaoxiensis</name>
    <dbReference type="NCBI Taxonomy" id="766895"/>
    <lineage>
        <taxon>Bacteria</taxon>
        <taxon>Bacillati</taxon>
        <taxon>Bacillota</taxon>
        <taxon>Bacilli</taxon>
        <taxon>Bacillales</taxon>
        <taxon>Bacillaceae</taxon>
        <taxon>Shouchella</taxon>
    </lineage>
</organism>
<evidence type="ECO:0000259" key="3">
    <source>
        <dbReference type="Pfam" id="PF02120"/>
    </source>
</evidence>
<sequence length="510" mass="57225">MLQIISSDFTLTGLKEKKTALATSLLFEQMNSEPALNNEPFEEAMEQALQQGKRELPESTKQDRKADERSASEQEELTQLSAVEASINLFGQSFTQLPIERIQSPISSVEDLLQKEERQTSQVEQLKSESLNEERSQLNQLNYANDEVRSNPQEQLFLFKQPEKLDDQNLAGENNANHLVKATAPLSGNDLPFQQTEFTANKEVETAERGGEKPHVQNLSHHFAENEANPAPAPSTPTEQVVPVVTTEEQATTGSTGSQPVIQGQEPVLNRVSRSSTVEKKALENDPQVELLDGERRFVQTEKDNDVPSTNQARQQVPVTDVRQEDQAEVPAVAMKSLEPEAKRVDKSDGVQPLPLPTGSTADSTVIVKQQFNSSELLSKQLFRILQAAVMNRGANGQQQLTLKLHPESLGRMQIQFIQQNQGLLIKIVADKQGTVEMVERALPNIRQLLPTLEHKIEVEQFEEETLDDNHQEKQNQQKEQQAKEQQKASLFKDWLNATSEVEEEFDDTN</sequence>
<reference evidence="4" key="1">
    <citation type="submission" date="2021-01" db="EMBL/GenBank/DDBJ databases">
        <title>Genomic Encyclopedia of Type Strains, Phase IV (KMG-IV): sequencing the most valuable type-strain genomes for metagenomic binning, comparative biology and taxonomic classification.</title>
        <authorList>
            <person name="Goeker M."/>
        </authorList>
    </citation>
    <scope>NUCLEOTIDE SEQUENCE</scope>
    <source>
        <strain evidence="4">DSM 21943</strain>
    </source>
</reference>
<feature type="region of interest" description="Disordered" evidence="2">
    <location>
        <begin position="464"/>
        <end position="490"/>
    </location>
</feature>
<dbReference type="Gene3D" id="3.30.750.140">
    <property type="match status" value="1"/>
</dbReference>
<dbReference type="Proteomes" id="UP001179280">
    <property type="component" value="Unassembled WGS sequence"/>
</dbReference>
<name>A0ABS2SQ57_9BACI</name>
<keyword evidence="4" id="KW-0966">Cell projection</keyword>
<feature type="compositionally biased region" description="Basic and acidic residues" evidence="2">
    <location>
        <begin position="468"/>
        <end position="487"/>
    </location>
</feature>
<keyword evidence="4" id="KW-0969">Cilium</keyword>
<evidence type="ECO:0000313" key="4">
    <source>
        <dbReference type="EMBL" id="MBM7837653.1"/>
    </source>
</evidence>
<feature type="coiled-coil region" evidence="1">
    <location>
        <begin position="106"/>
        <end position="151"/>
    </location>
</feature>
<dbReference type="RefSeq" id="WP_204464678.1">
    <property type="nucleotide sequence ID" value="NZ_JAFBCV010000002.1"/>
</dbReference>
<dbReference type="InterPro" id="IPR038610">
    <property type="entry name" value="FliK-like_C_sf"/>
</dbReference>
<evidence type="ECO:0000256" key="2">
    <source>
        <dbReference type="SAM" id="MobiDB-lite"/>
    </source>
</evidence>
<keyword evidence="4" id="KW-0282">Flagellum</keyword>
<feature type="compositionally biased region" description="Basic and acidic residues" evidence="2">
    <location>
        <begin position="52"/>
        <end position="72"/>
    </location>
</feature>
<feature type="region of interest" description="Disordered" evidence="2">
    <location>
        <begin position="302"/>
        <end position="326"/>
    </location>
</feature>
<gene>
    <name evidence="4" type="ORF">JOC54_000884</name>
</gene>
<feature type="region of interest" description="Disordered" evidence="2">
    <location>
        <begin position="33"/>
        <end position="77"/>
    </location>
</feature>
<proteinExistence type="predicted"/>
<dbReference type="Pfam" id="PF02120">
    <property type="entry name" value="Flg_hook"/>
    <property type="match status" value="1"/>
</dbReference>